<evidence type="ECO:0000256" key="2">
    <source>
        <dbReference type="ARBA" id="ARBA00023150"/>
    </source>
</evidence>
<dbReference type="PANTHER" id="PTHR30592:SF1">
    <property type="entry name" value="SULFUR CARRIER PROTEIN FDHD"/>
    <property type="match status" value="1"/>
</dbReference>
<dbReference type="KEGG" id="fai:FAD_0905"/>
<evidence type="ECO:0000313" key="5">
    <source>
        <dbReference type="Proteomes" id="UP000192050"/>
    </source>
</evidence>
<proteinExistence type="inferred from homology"/>
<dbReference type="InterPro" id="IPR003786">
    <property type="entry name" value="FdhD"/>
</dbReference>
<comment type="subcellular location">
    <subcellularLocation>
        <location evidence="3">Cytoplasm</location>
    </subcellularLocation>
</comment>
<dbReference type="EMBL" id="CP015363">
    <property type="protein sequence ID" value="ARD84797.1"/>
    <property type="molecule type" value="Genomic_DNA"/>
</dbReference>
<accession>A0A1V0N3Y5</accession>
<dbReference type="AlphaFoldDB" id="A0A1V0N3Y5"/>
<comment type="similarity">
    <text evidence="3">Belongs to the FdhD family.</text>
</comment>
<dbReference type="NCBIfam" id="NF001943">
    <property type="entry name" value="PRK00724.1-2"/>
    <property type="match status" value="1"/>
</dbReference>
<dbReference type="GO" id="GO:0006777">
    <property type="term" value="P:Mo-molybdopterin cofactor biosynthetic process"/>
    <property type="evidence" value="ECO:0007669"/>
    <property type="project" value="UniProtKB-UniRule"/>
</dbReference>
<gene>
    <name evidence="3" type="primary">fdhD</name>
    <name evidence="4" type="ORF">FAD_0905</name>
</gene>
<dbReference type="HAMAP" id="MF_00187">
    <property type="entry name" value="FdhD"/>
    <property type="match status" value="1"/>
</dbReference>
<dbReference type="Proteomes" id="UP000192050">
    <property type="component" value="Chromosome"/>
</dbReference>
<comment type="caution">
    <text evidence="3">Lacks conserved residue(s) required for the propagation of feature annotation.</text>
</comment>
<evidence type="ECO:0000256" key="1">
    <source>
        <dbReference type="ARBA" id="ARBA00022490"/>
    </source>
</evidence>
<evidence type="ECO:0000313" key="4">
    <source>
        <dbReference type="EMBL" id="ARD84797.1"/>
    </source>
</evidence>
<dbReference type="RefSeq" id="WP_081142159.1">
    <property type="nucleotide sequence ID" value="NZ_CP015363.1"/>
</dbReference>
<dbReference type="STRING" id="74969.FAD_0905"/>
<dbReference type="Gene3D" id="3.40.140.10">
    <property type="entry name" value="Cytidine Deaminase, domain 2"/>
    <property type="match status" value="1"/>
</dbReference>
<dbReference type="SUPFAM" id="SSF53927">
    <property type="entry name" value="Cytidine deaminase-like"/>
    <property type="match status" value="1"/>
</dbReference>
<dbReference type="GO" id="GO:0005737">
    <property type="term" value="C:cytoplasm"/>
    <property type="evidence" value="ECO:0007669"/>
    <property type="project" value="UniProtKB-SubCell"/>
</dbReference>
<dbReference type="GO" id="GO:0016783">
    <property type="term" value="F:sulfurtransferase activity"/>
    <property type="evidence" value="ECO:0007669"/>
    <property type="project" value="InterPro"/>
</dbReference>
<keyword evidence="2 3" id="KW-0501">Molybdenum cofactor biosynthesis</keyword>
<sequence length="272" mass="30172">MSGYIKRKIIHSVSGSREQTYDNVTVEEPLEIRIYHENETYNVSVIMRTPVDDFALAAGFLFTEGIIKPENIIDIKYSTDAGISEKDNIVIVSVNSFQKQLIGNRNFYVNSSCGVCGKTNINDIFLKTGHLISQRNKLHYNQLLELPQIMKNNQEIFKNTGGVHAAAIIDYSGNILSMGEDVGRHNAVDKAIGKMVLKGIHRSPEAVLQVSGRAGFEIVQKAAMYGIPVVSSVSAPSSLAVELADEFNMTLVSFVRGRSFNIYTHPERISMK</sequence>
<dbReference type="Gene3D" id="3.10.20.10">
    <property type="match status" value="1"/>
</dbReference>
<dbReference type="PANTHER" id="PTHR30592">
    <property type="entry name" value="FORMATE DEHYDROGENASE"/>
    <property type="match status" value="1"/>
</dbReference>
<dbReference type="GO" id="GO:0097163">
    <property type="term" value="F:sulfur carrier activity"/>
    <property type="evidence" value="ECO:0007669"/>
    <property type="project" value="UniProtKB-UniRule"/>
</dbReference>
<reference evidence="4 5" key="1">
    <citation type="submission" date="2011-10" db="EMBL/GenBank/DDBJ databases">
        <title>Metabolic and evolutionary patterns in the extreme acidophile Ferroplasma acidiphilum.</title>
        <authorList>
            <person name="Golyshina O.V."/>
            <person name="Kozyavkin S.A."/>
            <person name="Tatusov R.L."/>
            <person name="Slesarev A.I."/>
            <person name="Golyshin P.N."/>
        </authorList>
    </citation>
    <scope>NUCLEOTIDE SEQUENCE [LARGE SCALE GENOMIC DNA]</scope>
    <source>
        <strain evidence="5">Y</strain>
    </source>
</reference>
<evidence type="ECO:0000256" key="3">
    <source>
        <dbReference type="HAMAP-Rule" id="MF_00187"/>
    </source>
</evidence>
<organism evidence="4 5">
    <name type="scientific">Ferroplasma acidiphilum</name>
    <dbReference type="NCBI Taxonomy" id="74969"/>
    <lineage>
        <taxon>Archaea</taxon>
        <taxon>Methanobacteriati</taxon>
        <taxon>Thermoplasmatota</taxon>
        <taxon>Thermoplasmata</taxon>
        <taxon>Thermoplasmatales</taxon>
        <taxon>Ferroplasmaceae</taxon>
        <taxon>Ferroplasma</taxon>
    </lineage>
</organism>
<keyword evidence="1 3" id="KW-0963">Cytoplasm</keyword>
<keyword evidence="5" id="KW-1185">Reference proteome</keyword>
<dbReference type="PIRSF" id="PIRSF015626">
    <property type="entry name" value="FdhD"/>
    <property type="match status" value="1"/>
</dbReference>
<dbReference type="NCBIfam" id="TIGR00129">
    <property type="entry name" value="fdhD_narQ"/>
    <property type="match status" value="1"/>
</dbReference>
<dbReference type="GeneID" id="31676408"/>
<protein>
    <recommendedName>
        <fullName evidence="3">Sulfur carrier protein FdhD</fullName>
    </recommendedName>
</protein>
<comment type="function">
    <text evidence="3">Required for formate dehydrogenase (FDH) activity. Acts as a sulfur carrier protein that transfers sulfur from IscS to the molybdenum cofactor prior to its insertion into FDH.</text>
</comment>
<dbReference type="InterPro" id="IPR016193">
    <property type="entry name" value="Cytidine_deaminase-like"/>
</dbReference>
<dbReference type="OrthoDB" id="57189at2157"/>
<name>A0A1V0N3Y5_9ARCH</name>
<dbReference type="Pfam" id="PF02634">
    <property type="entry name" value="FdhD-NarQ"/>
    <property type="match status" value="1"/>
</dbReference>
<feature type="active site" description="Cysteine persulfide intermediate" evidence="3">
    <location>
        <position position="113"/>
    </location>
</feature>